<comment type="caution">
    <text evidence="1">The sequence shown here is derived from an EMBL/GenBank/DDBJ whole genome shotgun (WGS) entry which is preliminary data.</text>
</comment>
<dbReference type="RefSeq" id="WP_134076613.1">
    <property type="nucleotide sequence ID" value="NZ_JAQRAI010000003.1"/>
</dbReference>
<dbReference type="Gene3D" id="3.40.1350.10">
    <property type="match status" value="1"/>
</dbReference>
<organism evidence="1 2">
    <name type="scientific">Metamycoplasma hyosynoviae</name>
    <dbReference type="NCBI Taxonomy" id="29559"/>
    <lineage>
        <taxon>Bacteria</taxon>
        <taxon>Bacillati</taxon>
        <taxon>Mycoplasmatota</taxon>
        <taxon>Mycoplasmoidales</taxon>
        <taxon>Metamycoplasmataceae</taxon>
        <taxon>Metamycoplasma</taxon>
    </lineage>
</organism>
<gene>
    <name evidence="1" type="ORF">JN03_0390</name>
</gene>
<accession>A0A4R7TY91</accession>
<proteinExistence type="predicted"/>
<name>A0A4R7TY91_9BACT</name>
<dbReference type="GO" id="GO:0003676">
    <property type="term" value="F:nucleic acid binding"/>
    <property type="evidence" value="ECO:0007669"/>
    <property type="project" value="InterPro"/>
</dbReference>
<evidence type="ECO:0008006" key="3">
    <source>
        <dbReference type="Google" id="ProtNLM"/>
    </source>
</evidence>
<evidence type="ECO:0000313" key="1">
    <source>
        <dbReference type="EMBL" id="TDU97862.1"/>
    </source>
</evidence>
<dbReference type="SUPFAM" id="SSF52980">
    <property type="entry name" value="Restriction endonuclease-like"/>
    <property type="match status" value="1"/>
</dbReference>
<protein>
    <recommendedName>
        <fullName evidence="3">Ethanolamine utilization protein</fullName>
    </recommendedName>
</protein>
<dbReference type="InterPro" id="IPR011335">
    <property type="entry name" value="Restrct_endonuc-II-like"/>
</dbReference>
<dbReference type="EMBL" id="SOCH01000003">
    <property type="protein sequence ID" value="TDU97862.1"/>
    <property type="molecule type" value="Genomic_DNA"/>
</dbReference>
<dbReference type="Proteomes" id="UP000294882">
    <property type="component" value="Unassembled WGS sequence"/>
</dbReference>
<sequence length="162" mass="19374">MLKLPTYKDLGINIKEILWKNDFKTFEDFKNAYSAPFCAILGHYLHKNNKHTAENFSLAYNVIFYYGYINQKREKELLNILSEKGFSVKPSFLILDAVIGIDLIASFNDKTYVIQVKPNNKFNNFKYIKTYATKRNYYVIFAYKKQNKWFFYDKNMKEITFI</sequence>
<evidence type="ECO:0000313" key="2">
    <source>
        <dbReference type="Proteomes" id="UP000294882"/>
    </source>
</evidence>
<dbReference type="AlphaFoldDB" id="A0A4R7TY91"/>
<dbReference type="InterPro" id="IPR011856">
    <property type="entry name" value="tRNA_endonuc-like_dom_sf"/>
</dbReference>
<reference evidence="1 2" key="1">
    <citation type="submission" date="2019-03" db="EMBL/GenBank/DDBJ databases">
        <title>Genomic Encyclopedia of Archaeal and Bacterial Type Strains, Phase II (KMG-II): from individual species to whole genera.</title>
        <authorList>
            <person name="Goeker M."/>
        </authorList>
    </citation>
    <scope>NUCLEOTIDE SEQUENCE [LARGE SCALE GENOMIC DNA]</scope>
    <source>
        <strain evidence="1 2">ATCC 25591</strain>
    </source>
</reference>